<accession>A0A5B8UP39</accession>
<gene>
    <name evidence="1" type="ORF">FSB75_19495</name>
</gene>
<reference evidence="1 2" key="1">
    <citation type="journal article" date="2015" name="Int. J. Syst. Evol. Microbiol.">
        <title>Flavisolibacter ginsenosidimutans sp. nov., with ginsenoside-converting activity isolated from soil used for cultivating ginseng.</title>
        <authorList>
            <person name="Zhao Y."/>
            <person name="Liu Q."/>
            <person name="Kang M.S."/>
            <person name="Jin F."/>
            <person name="Yu H."/>
            <person name="Im W.T."/>
        </authorList>
    </citation>
    <scope>NUCLEOTIDE SEQUENCE [LARGE SCALE GENOMIC DNA]</scope>
    <source>
        <strain evidence="1 2">Gsoil 636</strain>
    </source>
</reference>
<dbReference type="Proteomes" id="UP000321204">
    <property type="component" value="Chromosome"/>
</dbReference>
<name>A0A5B8UP39_9BACT</name>
<evidence type="ECO:0000313" key="1">
    <source>
        <dbReference type="EMBL" id="QEC57999.1"/>
    </source>
</evidence>
<organism evidence="1 2">
    <name type="scientific">Flavisolibacter ginsenosidimutans</name>
    <dbReference type="NCBI Taxonomy" id="661481"/>
    <lineage>
        <taxon>Bacteria</taxon>
        <taxon>Pseudomonadati</taxon>
        <taxon>Bacteroidota</taxon>
        <taxon>Chitinophagia</taxon>
        <taxon>Chitinophagales</taxon>
        <taxon>Chitinophagaceae</taxon>
        <taxon>Flavisolibacter</taxon>
    </lineage>
</organism>
<dbReference type="KEGG" id="fgg:FSB75_19495"/>
<dbReference type="AlphaFoldDB" id="A0A5B8UP39"/>
<evidence type="ECO:0000313" key="2">
    <source>
        <dbReference type="Proteomes" id="UP000321204"/>
    </source>
</evidence>
<dbReference type="EMBL" id="CP042433">
    <property type="protein sequence ID" value="QEC57999.1"/>
    <property type="molecule type" value="Genomic_DNA"/>
</dbReference>
<proteinExistence type="predicted"/>
<sequence length="98" mass="10720">MKQDFTIPITVKAYSRKEAEAKINVLLQGSAFIKDFNVPDLAGAIITHFVWAKLGETANKIRLEKLQAAAHLKAERPVASIRFGLKPADSSMPVNSGK</sequence>
<protein>
    <submittedName>
        <fullName evidence="1">Uncharacterized protein</fullName>
    </submittedName>
</protein>
<dbReference type="RefSeq" id="WP_146790903.1">
    <property type="nucleotide sequence ID" value="NZ_BAABIO010000003.1"/>
</dbReference>
<keyword evidence="2" id="KW-1185">Reference proteome</keyword>